<reference evidence="4" key="1">
    <citation type="journal article" date="2019" name="Int. J. Syst. Evol. Microbiol.">
        <title>The Global Catalogue of Microorganisms (GCM) 10K type strain sequencing project: providing services to taxonomists for standard genome sequencing and annotation.</title>
        <authorList>
            <consortium name="The Broad Institute Genomics Platform"/>
            <consortium name="The Broad Institute Genome Sequencing Center for Infectious Disease"/>
            <person name="Wu L."/>
            <person name="Ma J."/>
        </authorList>
    </citation>
    <scope>NUCLEOTIDE SEQUENCE [LARGE SCALE GENOMIC DNA]</scope>
    <source>
        <strain evidence="4">JCM 18715</strain>
    </source>
</reference>
<dbReference type="Pfam" id="PF07589">
    <property type="entry name" value="PEP-CTERM"/>
    <property type="match status" value="1"/>
</dbReference>
<organism evidence="3 4">
    <name type="scientific">Viridibacterium curvum</name>
    <dbReference type="NCBI Taxonomy" id="1101404"/>
    <lineage>
        <taxon>Bacteria</taxon>
        <taxon>Pseudomonadati</taxon>
        <taxon>Pseudomonadota</taxon>
        <taxon>Betaproteobacteria</taxon>
        <taxon>Rhodocyclales</taxon>
        <taxon>Rhodocyclaceae</taxon>
        <taxon>Viridibacterium</taxon>
    </lineage>
</organism>
<proteinExistence type="predicted"/>
<dbReference type="EMBL" id="BAABLD010000017">
    <property type="protein sequence ID" value="GAA5171473.1"/>
    <property type="molecule type" value="Genomic_DNA"/>
</dbReference>
<dbReference type="NCBIfam" id="NF041927">
    <property type="entry name" value="Xrt_dep_XDP1"/>
    <property type="match status" value="1"/>
</dbReference>
<evidence type="ECO:0000313" key="4">
    <source>
        <dbReference type="Proteomes" id="UP001500547"/>
    </source>
</evidence>
<evidence type="ECO:0000259" key="2">
    <source>
        <dbReference type="Pfam" id="PF07589"/>
    </source>
</evidence>
<feature type="chain" id="PRO_5047084699" description="Ice-binding protein C-terminal domain-containing protein" evidence="1">
    <location>
        <begin position="23"/>
        <end position="294"/>
    </location>
</feature>
<gene>
    <name evidence="3" type="ORF">GCM10025770_36130</name>
</gene>
<keyword evidence="4" id="KW-1185">Reference proteome</keyword>
<feature type="domain" description="Ice-binding protein C-terminal" evidence="2">
    <location>
        <begin position="270"/>
        <end position="291"/>
    </location>
</feature>
<accession>A0ABP9R4P1</accession>
<dbReference type="Proteomes" id="UP001500547">
    <property type="component" value="Unassembled WGS sequence"/>
</dbReference>
<dbReference type="RefSeq" id="WP_345534513.1">
    <property type="nucleotide sequence ID" value="NZ_BAABLD010000017.1"/>
</dbReference>
<evidence type="ECO:0000313" key="3">
    <source>
        <dbReference type="EMBL" id="GAA5171473.1"/>
    </source>
</evidence>
<feature type="signal peptide" evidence="1">
    <location>
        <begin position="1"/>
        <end position="22"/>
    </location>
</feature>
<evidence type="ECO:0000256" key="1">
    <source>
        <dbReference type="SAM" id="SignalP"/>
    </source>
</evidence>
<comment type="caution">
    <text evidence="3">The sequence shown here is derived from an EMBL/GenBank/DDBJ whole genome shotgun (WGS) entry which is preliminary data.</text>
</comment>
<keyword evidence="1" id="KW-0732">Signal</keyword>
<dbReference type="InterPro" id="IPR049672">
    <property type="entry name" value="Xrt_dep_XDP1"/>
</dbReference>
<dbReference type="InterPro" id="IPR013424">
    <property type="entry name" value="Ice-binding_C"/>
</dbReference>
<dbReference type="NCBIfam" id="TIGR02595">
    <property type="entry name" value="PEP_CTERM"/>
    <property type="match status" value="1"/>
</dbReference>
<name>A0ABP9R4P1_9RHOO</name>
<sequence length="294" mass="29849">MSRILKTAVVLAALAGSQAVLASATYNFTSTGSASTTCDSFTTSCYGNTRSYTATESVSGSAISMTVKAYSNTGTASSAATNANAVLQDAYLGYYSGGGLGITNRDQASSAGDTYENTAPEHAIDNNQRYDMALLSFSKSVTLSALSIGYAPYDSDLSVWAYVGTGTPVLDGATYADLLSSASGLVSSGWIVVGNYADVGTGSEAINASKVSSSYWLIGAYNPAGTAASCGSNSSTKSATGTAGDLDCGDDYMKLLSVSIADQSTPTTEVPEPGTLLLTGLALAGVAANRKFRK</sequence>
<protein>
    <recommendedName>
        <fullName evidence="2">Ice-binding protein C-terminal domain-containing protein</fullName>
    </recommendedName>
</protein>